<name>A0A0C9X0S6_9AGAR</name>
<reference evidence="2" key="2">
    <citation type="submission" date="2015-01" db="EMBL/GenBank/DDBJ databases">
        <title>Evolutionary Origins and Diversification of the Mycorrhizal Mutualists.</title>
        <authorList>
            <consortium name="DOE Joint Genome Institute"/>
            <consortium name="Mycorrhizal Genomics Consortium"/>
            <person name="Kohler A."/>
            <person name="Kuo A."/>
            <person name="Nagy L.G."/>
            <person name="Floudas D."/>
            <person name="Copeland A."/>
            <person name="Barry K.W."/>
            <person name="Cichocki N."/>
            <person name="Veneault-Fourrey C."/>
            <person name="LaButti K."/>
            <person name="Lindquist E.A."/>
            <person name="Lipzen A."/>
            <person name="Lundell T."/>
            <person name="Morin E."/>
            <person name="Murat C."/>
            <person name="Riley R."/>
            <person name="Ohm R."/>
            <person name="Sun H."/>
            <person name="Tunlid A."/>
            <person name="Henrissat B."/>
            <person name="Grigoriev I.V."/>
            <person name="Hibbett D.S."/>
            <person name="Martin F."/>
        </authorList>
    </citation>
    <scope>NUCLEOTIDE SEQUENCE [LARGE SCALE GENOMIC DNA]</scope>
    <source>
        <strain evidence="2">LaAM-08-1</strain>
    </source>
</reference>
<organism evidence="1 2">
    <name type="scientific">Laccaria amethystina LaAM-08-1</name>
    <dbReference type="NCBI Taxonomy" id="1095629"/>
    <lineage>
        <taxon>Eukaryota</taxon>
        <taxon>Fungi</taxon>
        <taxon>Dikarya</taxon>
        <taxon>Basidiomycota</taxon>
        <taxon>Agaricomycotina</taxon>
        <taxon>Agaricomycetes</taxon>
        <taxon>Agaricomycetidae</taxon>
        <taxon>Agaricales</taxon>
        <taxon>Agaricineae</taxon>
        <taxon>Hydnangiaceae</taxon>
        <taxon>Laccaria</taxon>
    </lineage>
</organism>
<evidence type="ECO:0000313" key="2">
    <source>
        <dbReference type="Proteomes" id="UP000054477"/>
    </source>
</evidence>
<dbReference type="Proteomes" id="UP000054477">
    <property type="component" value="Unassembled WGS sequence"/>
</dbReference>
<dbReference type="EMBL" id="KN838775">
    <property type="protein sequence ID" value="KIJ94888.1"/>
    <property type="molecule type" value="Genomic_DNA"/>
</dbReference>
<dbReference type="HOGENOM" id="CLU_2942111_0_0_1"/>
<accession>A0A0C9X0S6</accession>
<proteinExistence type="predicted"/>
<keyword evidence="2" id="KW-1185">Reference proteome</keyword>
<sequence length="60" mass="7018">MQHETRDTRVHCLKQLDADCKLWESVLVCSVAQGPLMRIGYRLGLSHLDILRASTRFRRH</sequence>
<gene>
    <name evidence="1" type="ORF">K443DRAFT_683404</name>
</gene>
<reference evidence="1 2" key="1">
    <citation type="submission" date="2014-04" db="EMBL/GenBank/DDBJ databases">
        <authorList>
            <consortium name="DOE Joint Genome Institute"/>
            <person name="Kuo A."/>
            <person name="Kohler A."/>
            <person name="Nagy L.G."/>
            <person name="Floudas D."/>
            <person name="Copeland A."/>
            <person name="Barry K.W."/>
            <person name="Cichocki N."/>
            <person name="Veneault-Fourrey C."/>
            <person name="LaButti K."/>
            <person name="Lindquist E.A."/>
            <person name="Lipzen A."/>
            <person name="Lundell T."/>
            <person name="Morin E."/>
            <person name="Murat C."/>
            <person name="Sun H."/>
            <person name="Tunlid A."/>
            <person name="Henrissat B."/>
            <person name="Grigoriev I.V."/>
            <person name="Hibbett D.S."/>
            <person name="Martin F."/>
            <person name="Nordberg H.P."/>
            <person name="Cantor M.N."/>
            <person name="Hua S.X."/>
        </authorList>
    </citation>
    <scope>NUCLEOTIDE SEQUENCE [LARGE SCALE GENOMIC DNA]</scope>
    <source>
        <strain evidence="1 2">LaAM-08-1</strain>
    </source>
</reference>
<dbReference type="AlphaFoldDB" id="A0A0C9X0S6"/>
<protein>
    <submittedName>
        <fullName evidence="1">Unplaced genomic scaffold K443scaffold_240, whole genome shotgun sequence</fullName>
    </submittedName>
</protein>
<evidence type="ECO:0000313" key="1">
    <source>
        <dbReference type="EMBL" id="KIJ94888.1"/>
    </source>
</evidence>